<gene>
    <name evidence="5" type="primary">Gfod1</name>
    <name evidence="7" type="ORF">T4C_82</name>
    <name evidence="6" type="ORF">T4D_11474</name>
    <name evidence="5" type="ORF">T4E_10135</name>
</gene>
<organism evidence="5 8">
    <name type="scientific">Trichinella pseudospiralis</name>
    <name type="common">Parasitic roundworm</name>
    <dbReference type="NCBI Taxonomy" id="6337"/>
    <lineage>
        <taxon>Eukaryota</taxon>
        <taxon>Metazoa</taxon>
        <taxon>Ecdysozoa</taxon>
        <taxon>Nematoda</taxon>
        <taxon>Enoplea</taxon>
        <taxon>Dorylaimia</taxon>
        <taxon>Trichinellida</taxon>
        <taxon>Trichinellidae</taxon>
        <taxon>Trichinella</taxon>
    </lineage>
</organism>
<dbReference type="Proteomes" id="UP000054815">
    <property type="component" value="Unassembled WGS sequence"/>
</dbReference>
<proteinExistence type="inferred from homology"/>
<dbReference type="InterPro" id="IPR036291">
    <property type="entry name" value="NAD(P)-bd_dom_sf"/>
</dbReference>
<evidence type="ECO:0000313" key="7">
    <source>
        <dbReference type="EMBL" id="KRZ28437.1"/>
    </source>
</evidence>
<dbReference type="SUPFAM" id="SSF51735">
    <property type="entry name" value="NAD(P)-binding Rossmann-fold domains"/>
    <property type="match status" value="1"/>
</dbReference>
<dbReference type="Gene3D" id="3.40.50.720">
    <property type="entry name" value="NAD(P)-binding Rossmann-like Domain"/>
    <property type="match status" value="1"/>
</dbReference>
<reference evidence="8 9" key="1">
    <citation type="submission" date="2015-01" db="EMBL/GenBank/DDBJ databases">
        <title>Evolution of Trichinella species and genotypes.</title>
        <authorList>
            <person name="Korhonen P.K."/>
            <person name="Edoardo P."/>
            <person name="Giuseppe L.R."/>
            <person name="Gasser R.B."/>
        </authorList>
    </citation>
    <scope>NUCLEOTIDE SEQUENCE [LARGE SCALE GENOMIC DNA]</scope>
    <source>
        <strain evidence="5">ISS141</strain>
        <strain evidence="7">ISS176</strain>
        <strain evidence="6">ISS470</strain>
    </source>
</reference>
<evidence type="ECO:0000256" key="1">
    <source>
        <dbReference type="ARBA" id="ARBA00010928"/>
    </source>
</evidence>
<evidence type="ECO:0000259" key="4">
    <source>
        <dbReference type="Pfam" id="PF22725"/>
    </source>
</evidence>
<dbReference type="SUPFAM" id="SSF55347">
    <property type="entry name" value="Glyceraldehyde-3-phosphate dehydrogenase-like, C-terminal domain"/>
    <property type="match status" value="1"/>
</dbReference>
<protein>
    <submittedName>
        <fullName evidence="5">Glucose-fructose oxidoreductase domain-containing protein 1</fullName>
    </submittedName>
</protein>
<name>A0A0V0XTP2_TRIPS</name>
<evidence type="ECO:0000313" key="9">
    <source>
        <dbReference type="Proteomes" id="UP000054826"/>
    </source>
</evidence>
<dbReference type="OrthoDB" id="446809at2759"/>
<keyword evidence="10" id="KW-1185">Reference proteome</keyword>
<feature type="domain" description="GFO/IDH/MocA-like oxidoreductase" evidence="4">
    <location>
        <begin position="133"/>
        <end position="280"/>
    </location>
</feature>
<dbReference type="AlphaFoldDB" id="A0A0V0XTP2"/>
<dbReference type="EMBL" id="JYDT01000082">
    <property type="protein sequence ID" value="KRY85829.1"/>
    <property type="molecule type" value="Genomic_DNA"/>
</dbReference>
<evidence type="ECO:0000256" key="2">
    <source>
        <dbReference type="ARBA" id="ARBA00023002"/>
    </source>
</evidence>
<keyword evidence="2" id="KW-0560">Oxidoreductase</keyword>
<dbReference type="Proteomes" id="UP000054995">
    <property type="component" value="Unassembled WGS sequence"/>
</dbReference>
<comment type="similarity">
    <text evidence="1">Belongs to the Gfo/Idh/MocA family.</text>
</comment>
<accession>A0A0V0XTP2</accession>
<evidence type="ECO:0000313" key="8">
    <source>
        <dbReference type="Proteomes" id="UP000054815"/>
    </source>
</evidence>
<evidence type="ECO:0000259" key="3">
    <source>
        <dbReference type="Pfam" id="PF01408"/>
    </source>
</evidence>
<dbReference type="Proteomes" id="UP000054826">
    <property type="component" value="Unassembled WGS sequence"/>
</dbReference>
<dbReference type="EMBL" id="JYDU01000138">
    <property type="protein sequence ID" value="KRX91386.1"/>
    <property type="molecule type" value="Genomic_DNA"/>
</dbReference>
<dbReference type="STRING" id="6337.A0A0V0XTP2"/>
<dbReference type="Pfam" id="PF01408">
    <property type="entry name" value="GFO_IDH_MocA"/>
    <property type="match status" value="1"/>
</dbReference>
<dbReference type="InterPro" id="IPR050463">
    <property type="entry name" value="Gfo/Idh/MocA_oxidrdct_glycsds"/>
</dbReference>
<feature type="domain" description="Gfo/Idh/MocA-like oxidoreductase N-terminal" evidence="3">
    <location>
        <begin position="17"/>
        <end position="115"/>
    </location>
</feature>
<evidence type="ECO:0000313" key="6">
    <source>
        <dbReference type="EMBL" id="KRY85829.1"/>
    </source>
</evidence>
<dbReference type="Pfam" id="PF22725">
    <property type="entry name" value="GFO_IDH_MocA_C3"/>
    <property type="match status" value="1"/>
</dbReference>
<dbReference type="PANTHER" id="PTHR43818:SF11">
    <property type="entry name" value="BCDNA.GH03377"/>
    <property type="match status" value="1"/>
</dbReference>
<sequence length="406" mass="44784">MIDNIMCSGLVIPAELAQHFIPKLKELGYQTKALWTPDAAWTIQVAADCEVPFAAAESDEVLLRKDVQLVLIIGCPVISAQISIKALGIGKHVICDIPASLNSTQTTRMVQAADYYPQLIALVGFGMRHLEIFQKMRQLLQQLTIGRLLLFEVVVRFEGFQCRRYNWKFDQLSGGGILNLVGNHIVDLICFLVGKRAFSVQGVVQNLPVKLPVHDEDSETKSATDLSADLDDDFRKMSADNYSSFIMHFEGGLHASVSLSALGTPNFIYQFLCWGTHGQLIVENCKLYLVRFTPKGPVKELILTDPHGALSNASLLGDSFGYPNKSLTRLHQLTLQNTLQALSKPLSTLLFPNADVLSVKSKQNSLNSAASFEDALYVSNVLDALRISSLRGEETAVQFTPRKSTT</sequence>
<evidence type="ECO:0000313" key="10">
    <source>
        <dbReference type="Proteomes" id="UP000054995"/>
    </source>
</evidence>
<dbReference type="Gene3D" id="3.30.360.10">
    <property type="entry name" value="Dihydrodipicolinate Reductase, domain 2"/>
    <property type="match status" value="1"/>
</dbReference>
<dbReference type="EMBL" id="JYDV01000153">
    <property type="protein sequence ID" value="KRZ28437.1"/>
    <property type="molecule type" value="Genomic_DNA"/>
</dbReference>
<dbReference type="InterPro" id="IPR055170">
    <property type="entry name" value="GFO_IDH_MocA-like_dom"/>
</dbReference>
<dbReference type="PANTHER" id="PTHR43818">
    <property type="entry name" value="BCDNA.GH03377"/>
    <property type="match status" value="1"/>
</dbReference>
<comment type="caution">
    <text evidence="5">The sequence shown here is derived from an EMBL/GenBank/DDBJ whole genome shotgun (WGS) entry which is preliminary data.</text>
</comment>
<dbReference type="GO" id="GO:0016491">
    <property type="term" value="F:oxidoreductase activity"/>
    <property type="evidence" value="ECO:0007669"/>
    <property type="project" value="UniProtKB-KW"/>
</dbReference>
<dbReference type="GO" id="GO:0000166">
    <property type="term" value="F:nucleotide binding"/>
    <property type="evidence" value="ECO:0007669"/>
    <property type="project" value="InterPro"/>
</dbReference>
<dbReference type="InterPro" id="IPR000683">
    <property type="entry name" value="Gfo/Idh/MocA-like_OxRdtase_N"/>
</dbReference>
<evidence type="ECO:0000313" key="5">
    <source>
        <dbReference type="EMBL" id="KRX91386.1"/>
    </source>
</evidence>